<dbReference type="EMBL" id="BAAAUF010000002">
    <property type="protein sequence ID" value="GAA3027168.1"/>
    <property type="molecule type" value="Genomic_DNA"/>
</dbReference>
<evidence type="ECO:0000313" key="1">
    <source>
        <dbReference type="EMBL" id="GAA3027168.1"/>
    </source>
</evidence>
<evidence type="ECO:0000313" key="2">
    <source>
        <dbReference type="Proteomes" id="UP001501532"/>
    </source>
</evidence>
<proteinExistence type="predicted"/>
<protein>
    <submittedName>
        <fullName evidence="1">Uncharacterized protein</fullName>
    </submittedName>
</protein>
<organism evidence="1 2">
    <name type="scientific">Streptomyces glomeratus</name>
    <dbReference type="NCBI Taxonomy" id="284452"/>
    <lineage>
        <taxon>Bacteria</taxon>
        <taxon>Bacillati</taxon>
        <taxon>Actinomycetota</taxon>
        <taxon>Actinomycetes</taxon>
        <taxon>Kitasatosporales</taxon>
        <taxon>Streptomycetaceae</taxon>
        <taxon>Streptomyces</taxon>
    </lineage>
</organism>
<name>A0ABP6KYL8_9ACTN</name>
<comment type="caution">
    <text evidence="1">The sequence shown here is derived from an EMBL/GenBank/DDBJ whole genome shotgun (WGS) entry which is preliminary data.</text>
</comment>
<accession>A0ABP6KYL8</accession>
<sequence length="80" mass="9060">MPCTACTSVRRRQAALRARRSVRRLEGEGRQYRAAGQRLVLVFVHHRAHTATLILSNPVMAHEYPRNGMARIRTTGPRPA</sequence>
<gene>
    <name evidence="1" type="ORF">GCM10010448_06510</name>
</gene>
<reference evidence="2" key="1">
    <citation type="journal article" date="2019" name="Int. J. Syst. Evol. Microbiol.">
        <title>The Global Catalogue of Microorganisms (GCM) 10K type strain sequencing project: providing services to taxonomists for standard genome sequencing and annotation.</title>
        <authorList>
            <consortium name="The Broad Institute Genomics Platform"/>
            <consortium name="The Broad Institute Genome Sequencing Center for Infectious Disease"/>
            <person name="Wu L."/>
            <person name="Ma J."/>
        </authorList>
    </citation>
    <scope>NUCLEOTIDE SEQUENCE [LARGE SCALE GENOMIC DNA]</scope>
    <source>
        <strain evidence="2">JCM 9091</strain>
    </source>
</reference>
<keyword evidence="2" id="KW-1185">Reference proteome</keyword>
<dbReference type="Proteomes" id="UP001501532">
    <property type="component" value="Unassembled WGS sequence"/>
</dbReference>